<evidence type="ECO:0000313" key="1">
    <source>
        <dbReference type="EMBL" id="OVE83462.1"/>
    </source>
</evidence>
<organism evidence="1 2">
    <name type="scientific">Natronolimnobius baerhuensis</name>
    <dbReference type="NCBI Taxonomy" id="253108"/>
    <lineage>
        <taxon>Archaea</taxon>
        <taxon>Methanobacteriati</taxon>
        <taxon>Methanobacteriota</taxon>
        <taxon>Stenosarchaea group</taxon>
        <taxon>Halobacteria</taxon>
        <taxon>Halobacteriales</taxon>
        <taxon>Natrialbaceae</taxon>
        <taxon>Natronolimnobius</taxon>
    </lineage>
</organism>
<evidence type="ECO:0000313" key="2">
    <source>
        <dbReference type="Proteomes" id="UP000196084"/>
    </source>
</evidence>
<protein>
    <submittedName>
        <fullName evidence="1">Thiol-disulfide oxidoreductase DCC</fullName>
    </submittedName>
</protein>
<dbReference type="InterPro" id="IPR052927">
    <property type="entry name" value="DCC_oxidoreductase"/>
</dbReference>
<comment type="caution">
    <text evidence="1">The sequence shown here is derived from an EMBL/GenBank/DDBJ whole genome shotgun (WGS) entry which is preliminary data.</text>
</comment>
<dbReference type="AlphaFoldDB" id="A0A202E5C3"/>
<dbReference type="RefSeq" id="WP_087715057.1">
    <property type="nucleotide sequence ID" value="NZ_MWPH01000003.1"/>
</dbReference>
<reference evidence="1 2" key="1">
    <citation type="submission" date="2017-02" db="EMBL/GenBank/DDBJ databases">
        <title>Natronthermophilus aegyptiacus gen. nov.,sp. nov., an aerobic, extremely halophilic alkalithermophilic archaeon isolated from the athalassohaline Wadi An Natrun, Egypt.</title>
        <authorList>
            <person name="Zhao B."/>
        </authorList>
    </citation>
    <scope>NUCLEOTIDE SEQUENCE [LARGE SCALE GENOMIC DNA]</scope>
    <source>
        <strain evidence="1 2">CGMCC 1.3597</strain>
    </source>
</reference>
<dbReference type="GO" id="GO:0015035">
    <property type="term" value="F:protein-disulfide reductase activity"/>
    <property type="evidence" value="ECO:0007669"/>
    <property type="project" value="InterPro"/>
</dbReference>
<accession>A0A202E5C3</accession>
<proteinExistence type="predicted"/>
<dbReference type="Pfam" id="PF04134">
    <property type="entry name" value="DCC1-like"/>
    <property type="match status" value="1"/>
</dbReference>
<dbReference type="OrthoDB" id="340558at2157"/>
<dbReference type="InterPro" id="IPR007263">
    <property type="entry name" value="DCC1-like"/>
</dbReference>
<gene>
    <name evidence="1" type="ORF">B2G88_13520</name>
</gene>
<name>A0A202E5C3_9EURY</name>
<dbReference type="Proteomes" id="UP000196084">
    <property type="component" value="Unassembled WGS sequence"/>
</dbReference>
<sequence length="148" mass="16436">MSDEIPTDAPIILFDGVCNLCAGFVQFIVPRDPEGIFHFASLQSEVGQELLAAHGLVDHDLDSIVLLEGDDAYVKSDAVFQIAERLGGIYALARPLKYLPRRLRDWGYDVVAANRYRIFGQKDQCMMPTGDVQTRFLERESSPGTGSE</sequence>
<dbReference type="EMBL" id="MWPH01000003">
    <property type="protein sequence ID" value="OVE83462.1"/>
    <property type="molecule type" value="Genomic_DNA"/>
</dbReference>
<dbReference type="PANTHER" id="PTHR33639">
    <property type="entry name" value="THIOL-DISULFIDE OXIDOREDUCTASE DCC"/>
    <property type="match status" value="1"/>
</dbReference>
<keyword evidence="2" id="KW-1185">Reference proteome</keyword>
<dbReference type="PANTHER" id="PTHR33639:SF2">
    <property type="entry name" value="DUF393 DOMAIN-CONTAINING PROTEIN"/>
    <property type="match status" value="1"/>
</dbReference>